<keyword evidence="1" id="KW-1133">Transmembrane helix</keyword>
<evidence type="ECO:0008006" key="4">
    <source>
        <dbReference type="Google" id="ProtNLM"/>
    </source>
</evidence>
<dbReference type="InterPro" id="IPR025140">
    <property type="entry name" value="Holin_2-3"/>
</dbReference>
<feature type="transmembrane region" description="Helical" evidence="1">
    <location>
        <begin position="46"/>
        <end position="65"/>
    </location>
</feature>
<feature type="transmembrane region" description="Helical" evidence="1">
    <location>
        <begin position="137"/>
        <end position="154"/>
    </location>
</feature>
<dbReference type="EMBL" id="ABXU01000045">
    <property type="protein sequence ID" value="EEB33457.1"/>
    <property type="molecule type" value="Genomic_DNA"/>
</dbReference>
<dbReference type="eggNOG" id="ENOG5032ZT8">
    <property type="taxonomic scope" value="Bacteria"/>
</dbReference>
<protein>
    <recommendedName>
        <fullName evidence="4">Phage-related membrane protein</fullName>
    </recommendedName>
</protein>
<accession>B6WU82</accession>
<keyword evidence="1" id="KW-0472">Membrane</keyword>
<evidence type="ECO:0000256" key="1">
    <source>
        <dbReference type="SAM" id="Phobius"/>
    </source>
</evidence>
<feature type="transmembrane region" description="Helical" evidence="1">
    <location>
        <begin position="77"/>
        <end position="99"/>
    </location>
</feature>
<dbReference type="Pfam" id="PF13272">
    <property type="entry name" value="Holin_2-3"/>
    <property type="match status" value="1"/>
</dbReference>
<evidence type="ECO:0000313" key="3">
    <source>
        <dbReference type="Proteomes" id="UP000003676"/>
    </source>
</evidence>
<proteinExistence type="predicted"/>
<reference evidence="2 3" key="2">
    <citation type="submission" date="2008-10" db="EMBL/GenBank/DDBJ databases">
        <authorList>
            <person name="Fulton L."/>
            <person name="Clifton S."/>
            <person name="Fulton B."/>
            <person name="Xu J."/>
            <person name="Minx P."/>
            <person name="Pepin K.H."/>
            <person name="Johnson M."/>
            <person name="Bhonagiri V."/>
            <person name="Nash W.E."/>
            <person name="Mardis E.R."/>
            <person name="Wilson R.K."/>
        </authorList>
    </citation>
    <scope>NUCLEOTIDE SEQUENCE [LARGE SCALE GENOMIC DNA]</scope>
    <source>
        <strain evidence="2 3">ATCC 29098</strain>
    </source>
</reference>
<gene>
    <name evidence="2" type="ORF">DESPIG_01640</name>
</gene>
<dbReference type="HOGENOM" id="CLU_133700_0_0_7"/>
<name>B6WU82_9BACT</name>
<dbReference type="STRING" id="901.DESPIGER_0031"/>
<dbReference type="AlphaFoldDB" id="B6WU82"/>
<dbReference type="Proteomes" id="UP000003676">
    <property type="component" value="Unassembled WGS sequence"/>
</dbReference>
<sequence length="155" mass="16953">MIAVTGRFRVRSVPPFPAGFIPAGSFRNERGKEQFFMKKFLCNPRYLLAAFIVSGLVLLAGLVFLSPYQGPVVAYKLALVMVAAIAGMAFDFLAFPYALPSSYLDKDWRENPEATGDDGQPDFPIATGYFRPFCAAMLRRACIIAAFVLAVALGL</sequence>
<organism evidence="2 3">
    <name type="scientific">Desulfovibrio piger ATCC 29098</name>
    <dbReference type="NCBI Taxonomy" id="411464"/>
    <lineage>
        <taxon>Bacteria</taxon>
        <taxon>Pseudomonadati</taxon>
        <taxon>Thermodesulfobacteriota</taxon>
        <taxon>Desulfovibrionia</taxon>
        <taxon>Desulfovibrionales</taxon>
        <taxon>Desulfovibrionaceae</taxon>
        <taxon>Desulfovibrio</taxon>
    </lineage>
</organism>
<evidence type="ECO:0000313" key="2">
    <source>
        <dbReference type="EMBL" id="EEB33457.1"/>
    </source>
</evidence>
<reference evidence="2 3" key="1">
    <citation type="submission" date="2008-10" db="EMBL/GenBank/DDBJ databases">
        <title>Draft genome sequence of Desulvovibrio piger (ATCC 29098).</title>
        <authorList>
            <person name="Sudarsanam P."/>
            <person name="Ley R."/>
            <person name="Guruge J."/>
            <person name="Turnbaugh P.J."/>
            <person name="Mahowald M."/>
            <person name="Liep D."/>
            <person name="Gordon J."/>
        </authorList>
    </citation>
    <scope>NUCLEOTIDE SEQUENCE [LARGE SCALE GENOMIC DNA]</scope>
    <source>
        <strain evidence="2 3">ATCC 29098</strain>
    </source>
</reference>
<keyword evidence="1" id="KW-0812">Transmembrane</keyword>
<comment type="caution">
    <text evidence="2">The sequence shown here is derived from an EMBL/GenBank/DDBJ whole genome shotgun (WGS) entry which is preliminary data.</text>
</comment>